<reference evidence="9 10" key="1">
    <citation type="submission" date="2018-10" db="EMBL/GenBank/DDBJ databases">
        <title>Whole genome sequence of Corynebacterium gottingense DSM 130494T.</title>
        <authorList>
            <person name="Bernier A.-M."/>
            <person name="Bernard K."/>
        </authorList>
    </citation>
    <scope>NUCLEOTIDE SEQUENCE [LARGE SCALE GENOMIC DNA]</scope>
    <source>
        <strain evidence="9 10">DSM 103494</strain>
    </source>
</reference>
<evidence type="ECO:0000313" key="9">
    <source>
        <dbReference type="EMBL" id="RMD17978.1"/>
    </source>
</evidence>
<dbReference type="Pfam" id="PF02687">
    <property type="entry name" value="FtsX"/>
    <property type="match status" value="1"/>
</dbReference>
<dbReference type="InterPro" id="IPR003838">
    <property type="entry name" value="ABC3_permease_C"/>
</dbReference>
<keyword evidence="5 7" id="KW-1133">Transmembrane helix</keyword>
<keyword evidence="6 7" id="KW-0472">Membrane</keyword>
<feature type="non-terminal residue" evidence="9">
    <location>
        <position position="1"/>
    </location>
</feature>
<keyword evidence="2" id="KW-0813">Transport</keyword>
<feature type="domain" description="ABC3 transporter permease C-terminal" evidence="8">
    <location>
        <begin position="8"/>
        <end position="116"/>
    </location>
</feature>
<evidence type="ECO:0000256" key="5">
    <source>
        <dbReference type="ARBA" id="ARBA00022989"/>
    </source>
</evidence>
<dbReference type="RefSeq" id="WP_122086422.1">
    <property type="nucleotide sequence ID" value="NZ_RDRE01000027.1"/>
</dbReference>
<dbReference type="EMBL" id="RDRE01000027">
    <property type="protein sequence ID" value="RMD17978.1"/>
    <property type="molecule type" value="Genomic_DNA"/>
</dbReference>
<evidence type="ECO:0000259" key="8">
    <source>
        <dbReference type="Pfam" id="PF02687"/>
    </source>
</evidence>
<organism evidence="9 10">
    <name type="scientific">Corynebacterium gottingense</name>
    <dbReference type="NCBI Taxonomy" id="2041036"/>
    <lineage>
        <taxon>Bacteria</taxon>
        <taxon>Bacillati</taxon>
        <taxon>Actinomycetota</taxon>
        <taxon>Actinomycetes</taxon>
        <taxon>Mycobacteriales</taxon>
        <taxon>Corynebacteriaceae</taxon>
        <taxon>Corynebacterium</taxon>
    </lineage>
</organism>
<sequence length="124" mass="12605">GSLLMIQGFLYAIAALVIVAFLTVWTMQRTRDLAILKAIGASNGYLRKDALGQSAIILAVGVILGAVIATGFGALVGGTVPFTLSALSTVGPPLLIWVLGLAGALFATRSITNVEPQLALGGIA</sequence>
<evidence type="ECO:0000256" key="6">
    <source>
        <dbReference type="ARBA" id="ARBA00023136"/>
    </source>
</evidence>
<feature type="transmembrane region" description="Helical" evidence="7">
    <location>
        <begin position="6"/>
        <end position="27"/>
    </location>
</feature>
<name>A0ABX9UI58_9CORY</name>
<keyword evidence="3" id="KW-1003">Cell membrane</keyword>
<dbReference type="PANTHER" id="PTHR43738:SF1">
    <property type="entry name" value="HEMIN TRANSPORT SYSTEM PERMEASE PROTEIN HRTB-RELATED"/>
    <property type="match status" value="1"/>
</dbReference>
<accession>A0ABX9UI58</accession>
<evidence type="ECO:0000256" key="4">
    <source>
        <dbReference type="ARBA" id="ARBA00022692"/>
    </source>
</evidence>
<keyword evidence="4 7" id="KW-0812">Transmembrane</keyword>
<comment type="caution">
    <text evidence="9">The sequence shown here is derived from an EMBL/GenBank/DDBJ whole genome shotgun (WGS) entry which is preliminary data.</text>
</comment>
<gene>
    <name evidence="9" type="ORF">EAW56_10210</name>
</gene>
<feature type="transmembrane region" description="Helical" evidence="7">
    <location>
        <begin position="82"/>
        <end position="107"/>
    </location>
</feature>
<dbReference type="PANTHER" id="PTHR43738">
    <property type="entry name" value="ABC TRANSPORTER, MEMBRANE PROTEIN"/>
    <property type="match status" value="1"/>
</dbReference>
<keyword evidence="10" id="KW-1185">Reference proteome</keyword>
<protein>
    <submittedName>
        <fullName evidence="9">FtsX-like permease family protein</fullName>
    </submittedName>
</protein>
<evidence type="ECO:0000256" key="7">
    <source>
        <dbReference type="SAM" id="Phobius"/>
    </source>
</evidence>
<dbReference type="InterPro" id="IPR051125">
    <property type="entry name" value="ABC-4/HrtB_transporter"/>
</dbReference>
<evidence type="ECO:0000256" key="3">
    <source>
        <dbReference type="ARBA" id="ARBA00022475"/>
    </source>
</evidence>
<proteinExistence type="predicted"/>
<dbReference type="Proteomes" id="UP000266886">
    <property type="component" value="Unassembled WGS sequence"/>
</dbReference>
<evidence type="ECO:0000256" key="2">
    <source>
        <dbReference type="ARBA" id="ARBA00022448"/>
    </source>
</evidence>
<evidence type="ECO:0000313" key="10">
    <source>
        <dbReference type="Proteomes" id="UP000266886"/>
    </source>
</evidence>
<comment type="subcellular location">
    <subcellularLocation>
        <location evidence="1">Cell membrane</location>
        <topology evidence="1">Multi-pass membrane protein</topology>
    </subcellularLocation>
</comment>
<evidence type="ECO:0000256" key="1">
    <source>
        <dbReference type="ARBA" id="ARBA00004651"/>
    </source>
</evidence>
<feature type="transmembrane region" description="Helical" evidence="7">
    <location>
        <begin position="55"/>
        <end position="76"/>
    </location>
</feature>